<dbReference type="Proteomes" id="UP000272025">
    <property type="component" value="Unassembled WGS sequence"/>
</dbReference>
<evidence type="ECO:0000313" key="2">
    <source>
        <dbReference type="Proteomes" id="UP000272025"/>
    </source>
</evidence>
<dbReference type="STRING" id="1314773.A0A3N2PVU6"/>
<protein>
    <submittedName>
        <fullName evidence="1">Uncharacterized protein</fullName>
    </submittedName>
</protein>
<dbReference type="AlphaFoldDB" id="A0A3N2PVU6"/>
<accession>A0A3N2PVU6</accession>
<reference evidence="1 2" key="1">
    <citation type="journal article" date="2018" name="Mol. Ecol.">
        <title>The obligate alkalophilic soda-lake fungus Sodiomyces alkalinus has shifted to a protein diet.</title>
        <authorList>
            <person name="Grum-Grzhimaylo A.A."/>
            <person name="Falkoski D.L."/>
            <person name="van den Heuvel J."/>
            <person name="Valero-Jimenez C.A."/>
            <person name="Min B."/>
            <person name="Choi I.G."/>
            <person name="Lipzen A."/>
            <person name="Daum C.G."/>
            <person name="Aanen D.K."/>
            <person name="Tsang A."/>
            <person name="Henrissat B."/>
            <person name="Bilanenko E.N."/>
            <person name="de Vries R.P."/>
            <person name="van Kan J.A.L."/>
            <person name="Grigoriev I.V."/>
            <person name="Debets A.J.M."/>
        </authorList>
    </citation>
    <scope>NUCLEOTIDE SEQUENCE [LARGE SCALE GENOMIC DNA]</scope>
    <source>
        <strain evidence="1 2">F11</strain>
    </source>
</reference>
<keyword evidence="2" id="KW-1185">Reference proteome</keyword>
<dbReference type="RefSeq" id="XP_028466427.1">
    <property type="nucleotide sequence ID" value="XM_028606980.1"/>
</dbReference>
<gene>
    <name evidence="1" type="ORF">SODALDRAFT_166751</name>
</gene>
<dbReference type="EMBL" id="ML119055">
    <property type="protein sequence ID" value="ROT38621.1"/>
    <property type="molecule type" value="Genomic_DNA"/>
</dbReference>
<sequence>MGFLRRWRDSSLEDTVFANNRCLAGKMIWAVDLDEPGSPTLKALASGSSGDGGIGGLPREIFGDLSLNAALRVDRDLRAQNEAPATLILTDCGEECPVGWHAITKASGVWAGAGKDVEECKLNRGPNAIHNRDVGRGKRALCAPNKMEVGGCSWVGQPLFCSPPRVSTILNPGFGGCPKGSIHLANNNMPPSSDDNDNPKECFPGTYSAFCCNSVEVKLERRWCDEFDYGSLAMAGGVAGALGFNGCHFFRGGDIEDLIRLGYTPYNLPPGSTFEWPEDLDEDEDEECTMTITTSTTSWSTTITTRTCNVQSWPQACHNYVSVAKHWMRHGHNPALHSDHLLCPWVRETRGRSAPLTWNDQHEPWRTWLP</sequence>
<dbReference type="GeneID" id="39575458"/>
<name>A0A3N2PVU6_SODAK</name>
<proteinExistence type="predicted"/>
<organism evidence="1 2">
    <name type="scientific">Sodiomyces alkalinus (strain CBS 110278 / VKM F-3762 / F11)</name>
    <name type="common">Alkaliphilic filamentous fungus</name>
    <dbReference type="NCBI Taxonomy" id="1314773"/>
    <lineage>
        <taxon>Eukaryota</taxon>
        <taxon>Fungi</taxon>
        <taxon>Dikarya</taxon>
        <taxon>Ascomycota</taxon>
        <taxon>Pezizomycotina</taxon>
        <taxon>Sordariomycetes</taxon>
        <taxon>Hypocreomycetidae</taxon>
        <taxon>Glomerellales</taxon>
        <taxon>Plectosphaerellaceae</taxon>
        <taxon>Sodiomyces</taxon>
    </lineage>
</organism>
<evidence type="ECO:0000313" key="1">
    <source>
        <dbReference type="EMBL" id="ROT38621.1"/>
    </source>
</evidence>